<organism evidence="1 2">
    <name type="scientific">Prauserella muralis</name>
    <dbReference type="NCBI Taxonomy" id="588067"/>
    <lineage>
        <taxon>Bacteria</taxon>
        <taxon>Bacillati</taxon>
        <taxon>Actinomycetota</taxon>
        <taxon>Actinomycetes</taxon>
        <taxon>Pseudonocardiales</taxon>
        <taxon>Pseudonocardiaceae</taxon>
        <taxon>Prauserella</taxon>
    </lineage>
</organism>
<dbReference type="EMBL" id="MASW01000024">
    <property type="protein sequence ID" value="PXY16589.1"/>
    <property type="molecule type" value="Genomic_DNA"/>
</dbReference>
<dbReference type="PROSITE" id="PS50943">
    <property type="entry name" value="HTH_CROC1"/>
    <property type="match status" value="1"/>
</dbReference>
<geneLocation type="plasmid" evidence="2">
    <name>ppmurdsm45305</name>
</geneLocation>
<dbReference type="SUPFAM" id="SSF47413">
    <property type="entry name" value="lambda repressor-like DNA-binding domains"/>
    <property type="match status" value="1"/>
</dbReference>
<dbReference type="InterPro" id="IPR010982">
    <property type="entry name" value="Lambda_DNA-bd_dom_sf"/>
</dbReference>
<proteinExistence type="predicted"/>
<evidence type="ECO:0000313" key="1">
    <source>
        <dbReference type="EMBL" id="PXY16589.1"/>
    </source>
</evidence>
<gene>
    <name evidence="1" type="ORF">BAY60_35950</name>
</gene>
<protein>
    <submittedName>
        <fullName evidence="1">Transcriptional regulator</fullName>
    </submittedName>
</protein>
<dbReference type="GO" id="GO:0003677">
    <property type="term" value="F:DNA binding"/>
    <property type="evidence" value="ECO:0007669"/>
    <property type="project" value="InterPro"/>
</dbReference>
<dbReference type="InterPro" id="IPR001387">
    <property type="entry name" value="Cro/C1-type_HTH"/>
</dbReference>
<dbReference type="Proteomes" id="UP000249915">
    <property type="component" value="Plasmid pPmurDSM45305"/>
</dbReference>
<dbReference type="CDD" id="cd00093">
    <property type="entry name" value="HTH_XRE"/>
    <property type="match status" value="1"/>
</dbReference>
<name>A0A2V4ABW5_9PSEU</name>
<comment type="caution">
    <text evidence="1">The sequence shown here is derived from an EMBL/GenBank/DDBJ whole genome shotgun (WGS) entry which is preliminary data.</text>
</comment>
<sequence length="404" mass="44246">MTSEDRAESIGHHVRVARKLAGWTQRQLADRAHVSLDLVKKVEQGRIPASPAFVAAAARALRVPATELMGQPYAPSTAEDHRVHAVIPALRRELAAYRLPPADGPAPRDVDTLAAAVAQASRLRHAATLDALGAELPLLLSELRAAAHQHRGYERERVYGLLAESYAAAGQVCWKLGHADLSSLCTDRIEWAAQQSHDPLAMAAADFYRAGELIAAAEWQGCLHFLEQARHRITDEVRQAQEPAVAMHGVLHLKSGLAAARAGDAATSDDHLAEATDAARHVTAGSDHYRLAFDTDSVRIWAVGLAVERRDGTEAVKRAEGFRPAATTPRERIGHHWIDLARGQQLHGQRDRALASLLQARRISPQQTRHHPQVRETVVTLAEQDRRRTDTLAGFARWAGIRLP</sequence>
<dbReference type="Pfam" id="PF13560">
    <property type="entry name" value="HTH_31"/>
    <property type="match status" value="1"/>
</dbReference>
<dbReference type="OrthoDB" id="3420984at2"/>
<accession>A0A2V4ABW5</accession>
<dbReference type="Gene3D" id="1.10.260.40">
    <property type="entry name" value="lambda repressor-like DNA-binding domains"/>
    <property type="match status" value="1"/>
</dbReference>
<reference evidence="1 2" key="1">
    <citation type="submission" date="2016-07" db="EMBL/GenBank/DDBJ databases">
        <title>Draft genome sequence of Prauserella muralis DSM 45305, isolated from a mould-covered wall in an indoor environment.</title>
        <authorList>
            <person name="Ruckert C."/>
            <person name="Albersmeier A."/>
            <person name="Jiang C.-L."/>
            <person name="Jiang Y."/>
            <person name="Kalinowski J."/>
            <person name="Schneider O."/>
            <person name="Winkler A."/>
            <person name="Zotchev S.B."/>
        </authorList>
    </citation>
    <scope>NUCLEOTIDE SEQUENCE [LARGE SCALE GENOMIC DNA]</scope>
    <source>
        <strain evidence="1 2">DSM 45305</strain>
        <plasmid evidence="2">ppmurdsm45305</plasmid>
    </source>
</reference>
<keyword evidence="2" id="KW-1185">Reference proteome</keyword>
<dbReference type="SMART" id="SM00530">
    <property type="entry name" value="HTH_XRE"/>
    <property type="match status" value="1"/>
</dbReference>
<dbReference type="RefSeq" id="WP_112278831.1">
    <property type="nucleotide sequence ID" value="NZ_CM009984.1"/>
</dbReference>
<dbReference type="AlphaFoldDB" id="A0A2V4ABW5"/>
<evidence type="ECO:0000313" key="2">
    <source>
        <dbReference type="Proteomes" id="UP000249915"/>
    </source>
</evidence>
<keyword evidence="1" id="KW-0614">Plasmid</keyword>